<dbReference type="Proteomes" id="UP000242972">
    <property type="component" value="Unassembled WGS sequence"/>
</dbReference>
<sequence length="167" mass="18950">MPLAVLKPNNYGFGPTSIAITIKNALDSIGWTTLIHGTTHGLVASRVNEANIDSQPDVVISILDDEYIIQSRSLCRLRPKLIYVDPLFWFWDDRRMHSLSRLVDACTYVVLDFFDVKARAKLWRYPVTVIGPIVSSLAYQFKHIPRVTGTEVVFLRGTPMDRSRATE</sequence>
<proteinExistence type="predicted"/>
<dbReference type="AlphaFoldDB" id="A0A2T2XFB9"/>
<organism evidence="1 2">
    <name type="scientific">Sulfobacillus benefaciens</name>
    <dbReference type="NCBI Taxonomy" id="453960"/>
    <lineage>
        <taxon>Bacteria</taxon>
        <taxon>Bacillati</taxon>
        <taxon>Bacillota</taxon>
        <taxon>Clostridia</taxon>
        <taxon>Eubacteriales</taxon>
        <taxon>Clostridiales Family XVII. Incertae Sedis</taxon>
        <taxon>Sulfobacillus</taxon>
    </lineage>
</organism>
<name>A0A2T2XFB9_9FIRM</name>
<gene>
    <name evidence="1" type="ORF">C7B46_11200</name>
</gene>
<reference evidence="1 2" key="1">
    <citation type="journal article" date="2014" name="BMC Genomics">
        <title>Comparison of environmental and isolate Sulfobacillus genomes reveals diverse carbon, sulfur, nitrogen, and hydrogen metabolisms.</title>
        <authorList>
            <person name="Justice N.B."/>
            <person name="Norman A."/>
            <person name="Brown C.T."/>
            <person name="Singh A."/>
            <person name="Thomas B.C."/>
            <person name="Banfield J.F."/>
        </authorList>
    </citation>
    <scope>NUCLEOTIDE SEQUENCE [LARGE SCALE GENOMIC DNA]</scope>
    <source>
        <strain evidence="1">AMDSBA4</strain>
    </source>
</reference>
<evidence type="ECO:0000313" key="2">
    <source>
        <dbReference type="Proteomes" id="UP000242972"/>
    </source>
</evidence>
<dbReference type="EMBL" id="PXYW01000026">
    <property type="protein sequence ID" value="PSR33132.1"/>
    <property type="molecule type" value="Genomic_DNA"/>
</dbReference>
<evidence type="ECO:0000313" key="1">
    <source>
        <dbReference type="EMBL" id="PSR33132.1"/>
    </source>
</evidence>
<protein>
    <submittedName>
        <fullName evidence="1">Uncharacterized protein</fullName>
    </submittedName>
</protein>
<comment type="caution">
    <text evidence="1">The sequence shown here is derived from an EMBL/GenBank/DDBJ whole genome shotgun (WGS) entry which is preliminary data.</text>
</comment>
<accession>A0A2T2XFB9</accession>